<evidence type="ECO:0000259" key="7">
    <source>
        <dbReference type="PROSITE" id="PS51330"/>
    </source>
</evidence>
<dbReference type="AlphaFoldDB" id="A0A8J8SI80"/>
<evidence type="ECO:0000256" key="6">
    <source>
        <dbReference type="ARBA" id="ARBA00023002"/>
    </source>
</evidence>
<keyword evidence="5" id="KW-0521">NADP</keyword>
<dbReference type="GO" id="GO:0046452">
    <property type="term" value="P:dihydrofolate metabolic process"/>
    <property type="evidence" value="ECO:0007669"/>
    <property type="project" value="TreeGrafter"/>
</dbReference>
<dbReference type="InterPro" id="IPR001796">
    <property type="entry name" value="DHFR_dom"/>
</dbReference>
<keyword evidence="9" id="KW-1185">Reference proteome</keyword>
<dbReference type="GO" id="GO:0004146">
    <property type="term" value="F:dihydrofolate reductase activity"/>
    <property type="evidence" value="ECO:0007669"/>
    <property type="project" value="UniProtKB-EC"/>
</dbReference>
<dbReference type="GO" id="GO:0006730">
    <property type="term" value="P:one-carbon metabolic process"/>
    <property type="evidence" value="ECO:0007669"/>
    <property type="project" value="UniProtKB-KW"/>
</dbReference>
<proteinExistence type="inferred from homology"/>
<accession>A0A8J8SI80</accession>
<dbReference type="KEGG" id="vpy:HZI73_21060"/>
<dbReference type="PROSITE" id="PS51330">
    <property type="entry name" value="DHFR_2"/>
    <property type="match status" value="1"/>
</dbReference>
<name>A0A8J8SI80_9FIRM</name>
<sequence length="163" mass="18636">MNFIVVVDNNWAIGYKGGLLTYLPGDLPYFKEKTAGKVVIMGRKTLASLPGGKPLKHRTNIILTRNPSFVRDDAVVCHSKEEVLDYVKDYDEEDVYVIGGAEVYNLFMDDCKKAYITKIYDALPADTSINSLDKRDNWVLTWKSDMQEHKGLSYQWTIYENQA</sequence>
<evidence type="ECO:0000256" key="4">
    <source>
        <dbReference type="ARBA" id="ARBA00022563"/>
    </source>
</evidence>
<dbReference type="RefSeq" id="WP_212695332.1">
    <property type="nucleotide sequence ID" value="NZ_CP058649.1"/>
</dbReference>
<protein>
    <recommendedName>
        <fullName evidence="3">dihydrofolate reductase</fullName>
        <ecNumber evidence="3">1.5.1.3</ecNumber>
    </recommendedName>
</protein>
<dbReference type="Proteomes" id="UP000683246">
    <property type="component" value="Chromosome"/>
</dbReference>
<dbReference type="InterPro" id="IPR024072">
    <property type="entry name" value="DHFR-like_dom_sf"/>
</dbReference>
<dbReference type="EMBL" id="CP058649">
    <property type="protein sequence ID" value="QUI24640.1"/>
    <property type="molecule type" value="Genomic_DNA"/>
</dbReference>
<organism evidence="8 9">
    <name type="scientific">Vallitalea pronyensis</name>
    <dbReference type="NCBI Taxonomy" id="1348613"/>
    <lineage>
        <taxon>Bacteria</taxon>
        <taxon>Bacillati</taxon>
        <taxon>Bacillota</taxon>
        <taxon>Clostridia</taxon>
        <taxon>Lachnospirales</taxon>
        <taxon>Vallitaleaceae</taxon>
        <taxon>Vallitalea</taxon>
    </lineage>
</organism>
<dbReference type="CDD" id="cd00209">
    <property type="entry name" value="DHFR"/>
    <property type="match status" value="1"/>
</dbReference>
<dbReference type="PANTHER" id="PTHR48069">
    <property type="entry name" value="DIHYDROFOLATE REDUCTASE"/>
    <property type="match status" value="1"/>
</dbReference>
<dbReference type="GO" id="GO:0046654">
    <property type="term" value="P:tetrahydrofolate biosynthetic process"/>
    <property type="evidence" value="ECO:0007669"/>
    <property type="project" value="UniProtKB-UniPathway"/>
</dbReference>
<dbReference type="Pfam" id="PF00186">
    <property type="entry name" value="DHFR_1"/>
    <property type="match status" value="1"/>
</dbReference>
<dbReference type="InterPro" id="IPR012259">
    <property type="entry name" value="DHFR"/>
</dbReference>
<dbReference type="Gene3D" id="3.40.430.10">
    <property type="entry name" value="Dihydrofolate Reductase, subunit A"/>
    <property type="match status" value="1"/>
</dbReference>
<dbReference type="UniPathway" id="UPA00077">
    <property type="reaction ID" value="UER00158"/>
</dbReference>
<evidence type="ECO:0000313" key="9">
    <source>
        <dbReference type="Proteomes" id="UP000683246"/>
    </source>
</evidence>
<dbReference type="PANTHER" id="PTHR48069:SF3">
    <property type="entry name" value="DIHYDROFOLATE REDUCTASE"/>
    <property type="match status" value="1"/>
</dbReference>
<keyword evidence="6" id="KW-0560">Oxidoreductase</keyword>
<feature type="domain" description="DHFR" evidence="7">
    <location>
        <begin position="1"/>
        <end position="161"/>
    </location>
</feature>
<dbReference type="GO" id="GO:0046655">
    <property type="term" value="P:folic acid metabolic process"/>
    <property type="evidence" value="ECO:0007669"/>
    <property type="project" value="TreeGrafter"/>
</dbReference>
<dbReference type="SUPFAM" id="SSF53597">
    <property type="entry name" value="Dihydrofolate reductase-like"/>
    <property type="match status" value="1"/>
</dbReference>
<dbReference type="PRINTS" id="PR00070">
    <property type="entry name" value="DHFR"/>
</dbReference>
<dbReference type="GO" id="GO:0050661">
    <property type="term" value="F:NADP binding"/>
    <property type="evidence" value="ECO:0007669"/>
    <property type="project" value="InterPro"/>
</dbReference>
<evidence type="ECO:0000256" key="1">
    <source>
        <dbReference type="ARBA" id="ARBA00004903"/>
    </source>
</evidence>
<gene>
    <name evidence="8" type="ORF">HZI73_21060</name>
</gene>
<evidence type="ECO:0000313" key="8">
    <source>
        <dbReference type="EMBL" id="QUI24640.1"/>
    </source>
</evidence>
<dbReference type="EC" id="1.5.1.3" evidence="3"/>
<keyword evidence="4" id="KW-0554">One-carbon metabolism</keyword>
<reference evidence="8" key="1">
    <citation type="submission" date="2020-07" db="EMBL/GenBank/DDBJ databases">
        <title>Vallitalea pronyensis genome.</title>
        <authorList>
            <person name="Postec A."/>
        </authorList>
    </citation>
    <scope>NUCLEOTIDE SEQUENCE</scope>
    <source>
        <strain evidence="8">FatNI3</strain>
    </source>
</reference>
<comment type="similarity">
    <text evidence="2">Belongs to the dihydrofolate reductase family.</text>
</comment>
<evidence type="ECO:0000256" key="2">
    <source>
        <dbReference type="ARBA" id="ARBA00009539"/>
    </source>
</evidence>
<comment type="pathway">
    <text evidence="1">Cofactor biosynthesis; tetrahydrofolate biosynthesis; 5,6,7,8-tetrahydrofolate from 7,8-dihydrofolate: step 1/1.</text>
</comment>
<evidence type="ECO:0000256" key="5">
    <source>
        <dbReference type="ARBA" id="ARBA00022857"/>
    </source>
</evidence>
<evidence type="ECO:0000256" key="3">
    <source>
        <dbReference type="ARBA" id="ARBA00012856"/>
    </source>
</evidence>